<dbReference type="EMBL" id="VCLA01000040">
    <property type="protein sequence ID" value="MQS99699.1"/>
    <property type="molecule type" value="Genomic_DNA"/>
</dbReference>
<proteinExistence type="predicted"/>
<sequence>MGDGEARRIRLRLFERVQAVPYATDGAHTAAELVAFGRGDCLAKSAYLVDGFRALGCPARRVWWLYRLPPHPPEVRLLVSREDVHSAAEVLIGGRWTSWMPPTIRASPGPGSRSRTGTTPQWTPPWPTRPPGRCGDPGTGRSPCRTGA</sequence>
<feature type="region of interest" description="Disordered" evidence="1">
    <location>
        <begin position="102"/>
        <end position="148"/>
    </location>
</feature>
<feature type="domain" description="Transglutaminase-like" evidence="2">
    <location>
        <begin position="5"/>
        <end position="97"/>
    </location>
</feature>
<dbReference type="Pfam" id="PF01841">
    <property type="entry name" value="Transglut_core"/>
    <property type="match status" value="1"/>
</dbReference>
<protein>
    <recommendedName>
        <fullName evidence="2">Transglutaminase-like domain-containing protein</fullName>
    </recommendedName>
</protein>
<reference evidence="3 4" key="1">
    <citation type="submission" date="2019-05" db="EMBL/GenBank/DDBJ databases">
        <title>Comparative genomics and metabolomics analyses of clavulanic acid producing Streptomyces species provides insight into specialized metabolism and evolution of beta-lactam biosynthetic gene clusters.</title>
        <authorList>
            <person name="Moore M.A."/>
            <person name="Cruz-Morales P."/>
            <person name="Barona Gomez F."/>
            <person name="Kapil T."/>
        </authorList>
    </citation>
    <scope>NUCLEOTIDE SEQUENCE [LARGE SCALE GENOMIC DNA]</scope>
    <source>
        <strain evidence="3 4">NRRL 5741</strain>
    </source>
</reference>
<dbReference type="Gene3D" id="3.10.620.30">
    <property type="match status" value="1"/>
</dbReference>
<dbReference type="SUPFAM" id="SSF54001">
    <property type="entry name" value="Cysteine proteinases"/>
    <property type="match status" value="1"/>
</dbReference>
<evidence type="ECO:0000256" key="1">
    <source>
        <dbReference type="SAM" id="MobiDB-lite"/>
    </source>
</evidence>
<dbReference type="RefSeq" id="WP_194291941.1">
    <property type="nucleotide sequence ID" value="NZ_JBEPDZ010000073.1"/>
</dbReference>
<name>A0A646KC42_STRJU</name>
<dbReference type="InterPro" id="IPR002931">
    <property type="entry name" value="Transglutaminase-like"/>
</dbReference>
<evidence type="ECO:0000313" key="4">
    <source>
        <dbReference type="Proteomes" id="UP000419138"/>
    </source>
</evidence>
<organism evidence="3 4">
    <name type="scientific">Streptomyces jumonjinensis</name>
    <dbReference type="NCBI Taxonomy" id="1945"/>
    <lineage>
        <taxon>Bacteria</taxon>
        <taxon>Bacillati</taxon>
        <taxon>Actinomycetota</taxon>
        <taxon>Actinomycetes</taxon>
        <taxon>Kitasatosporales</taxon>
        <taxon>Streptomycetaceae</taxon>
        <taxon>Streptomyces</taxon>
    </lineage>
</organism>
<evidence type="ECO:0000313" key="3">
    <source>
        <dbReference type="EMBL" id="MQS99699.1"/>
    </source>
</evidence>
<dbReference type="AlphaFoldDB" id="A0A646KC42"/>
<dbReference type="InterPro" id="IPR038765">
    <property type="entry name" value="Papain-like_cys_pep_sf"/>
</dbReference>
<comment type="caution">
    <text evidence="3">The sequence shown here is derived from an EMBL/GenBank/DDBJ whole genome shotgun (WGS) entry which is preliminary data.</text>
</comment>
<dbReference type="Proteomes" id="UP000419138">
    <property type="component" value="Unassembled WGS sequence"/>
</dbReference>
<keyword evidence="4" id="KW-1185">Reference proteome</keyword>
<evidence type="ECO:0000259" key="2">
    <source>
        <dbReference type="Pfam" id="PF01841"/>
    </source>
</evidence>
<accession>A0A646KC42</accession>
<gene>
    <name evidence="3" type="ORF">FF041_05575</name>
</gene>